<accession>A0A7T5EN71</accession>
<dbReference type="EMBL" id="CP073708">
    <property type="protein sequence ID" value="QUO42740.1"/>
    <property type="molecule type" value="Genomic_DNA"/>
</dbReference>
<keyword evidence="4" id="KW-1185">Reference proteome</keyword>
<dbReference type="Gene3D" id="3.30.1930.10">
    <property type="entry name" value="capsid protein of prophage domain"/>
    <property type="match status" value="1"/>
</dbReference>
<protein>
    <submittedName>
        <fullName evidence="1">Major capsid protein</fullName>
    </submittedName>
</protein>
<dbReference type="Pfam" id="PF03864">
    <property type="entry name" value="Phage_cap_E"/>
    <property type="match status" value="1"/>
</dbReference>
<gene>
    <name evidence="1" type="ORF">JD108_07505</name>
    <name evidence="2" type="ORF">KDJ56_07185</name>
</gene>
<dbReference type="HAMAP" id="MF_04133">
    <property type="entry name" value="CAPSID_LAMBDA"/>
    <property type="match status" value="1"/>
</dbReference>
<evidence type="ECO:0000313" key="3">
    <source>
        <dbReference type="Proteomes" id="UP000595847"/>
    </source>
</evidence>
<dbReference type="InterPro" id="IPR005564">
    <property type="entry name" value="Major_capsid_GpE"/>
</dbReference>
<dbReference type="Proteomes" id="UP000677234">
    <property type="component" value="Chromosome"/>
</dbReference>
<dbReference type="AlphaFoldDB" id="A0A7T5EN71"/>
<evidence type="ECO:0000313" key="2">
    <source>
        <dbReference type="EMBL" id="QUO42740.1"/>
    </source>
</evidence>
<proteinExistence type="inferred from homology"/>
<name>A0A7T5EN71_9BACL</name>
<dbReference type="KEGG" id="bcop:JD108_07505"/>
<dbReference type="EMBL" id="CP066308">
    <property type="protein sequence ID" value="QQE75714.1"/>
    <property type="molecule type" value="Genomic_DNA"/>
</dbReference>
<evidence type="ECO:0000313" key="1">
    <source>
        <dbReference type="EMBL" id="QQE75714.1"/>
    </source>
</evidence>
<organism evidence="1 3">
    <name type="scientific">Brevibacillus composti</name>
    <dbReference type="NCBI Taxonomy" id="2796470"/>
    <lineage>
        <taxon>Bacteria</taxon>
        <taxon>Bacillati</taxon>
        <taxon>Bacillota</taxon>
        <taxon>Bacilli</taxon>
        <taxon>Bacillales</taxon>
        <taxon>Paenibacillaceae</taxon>
        <taxon>Brevibacillus</taxon>
    </lineage>
</organism>
<sequence>MNTINIYDTRTMMQAIEQMKPARTFFRDTFFPTVETFVTEKVDVETKKGKRVMAPFVSRNRGGIIVGRQGFRTDTYETPYIAPQRVLTKNDINKRMMGENIYSTRTPEQRALELLAKDITDLSNMITRTEEWFCREILINGRVTIKGWVDKVGGTDFVEDEIDYEFTNKETLSGTTAWDQSTSKKYDDLKRIRQEIIQNSGVNPNIVIMASNVADLFINDAAVQKLLDIRNLTIGTIQPSVQMDGLTYIGTLTSLGLELYTYDEWFLDENGVEQPMMPADHLIMGRRGLGSRLYGAVTQVEQSDGEFHTYEGTRIPKVWTDVNNDQKMIRLASRPLPKPEDVDSWFVLKVK</sequence>
<dbReference type="Proteomes" id="UP000595847">
    <property type="component" value="Chromosome"/>
</dbReference>
<dbReference type="RefSeq" id="WP_198829228.1">
    <property type="nucleotide sequence ID" value="NZ_CP066308.1"/>
</dbReference>
<reference evidence="1 3" key="1">
    <citation type="submission" date="2020-12" db="EMBL/GenBank/DDBJ databases">
        <title>strain FJAT-54423T represents a novel species of the genus Brevibacillus.</title>
        <authorList>
            <person name="Tang R."/>
        </authorList>
    </citation>
    <scope>NUCLEOTIDE SEQUENCE [LARGE SCALE GENOMIC DNA]</scope>
    <source>
        <strain evidence="1 3">FJAT-54423</strain>
    </source>
</reference>
<evidence type="ECO:0000313" key="4">
    <source>
        <dbReference type="Proteomes" id="UP000677234"/>
    </source>
</evidence>
<dbReference type="Gene3D" id="3.15.30.10">
    <property type="entry name" value="putative capsid protein of prophage domain like"/>
    <property type="match status" value="1"/>
</dbReference>
<reference evidence="2" key="2">
    <citation type="submission" date="2021-04" db="EMBL/GenBank/DDBJ databases">
        <title>Brevibacillus composti FJAT-54423, complete genome.</title>
        <authorList>
            <person name="Tang R."/>
        </authorList>
    </citation>
    <scope>NUCLEOTIDE SEQUENCE</scope>
    <source>
        <strain evidence="2">FJAT-54424</strain>
    </source>
</reference>